<dbReference type="SUPFAM" id="SSF57667">
    <property type="entry name" value="beta-beta-alpha zinc fingers"/>
    <property type="match status" value="2"/>
</dbReference>
<dbReference type="EMBL" id="CP069042">
    <property type="protein sequence ID" value="QRD06273.1"/>
    <property type="molecule type" value="Genomic_DNA"/>
</dbReference>
<dbReference type="PROSITE" id="PS00028">
    <property type="entry name" value="ZINC_FINGER_C2H2_1"/>
    <property type="match status" value="1"/>
</dbReference>
<dbReference type="Gene3D" id="3.30.160.60">
    <property type="entry name" value="Classic Zinc Finger"/>
    <property type="match status" value="1"/>
</dbReference>
<proteinExistence type="predicted"/>
<dbReference type="VEuPathDB" id="FungiDB:JI435_307780"/>
<dbReference type="InterPro" id="IPR013087">
    <property type="entry name" value="Znf_C2H2_type"/>
</dbReference>
<protein>
    <recommendedName>
        <fullName evidence="2">C2H2-type domain-containing protein</fullName>
    </recommendedName>
</protein>
<dbReference type="Proteomes" id="UP000663193">
    <property type="component" value="Chromosome 20"/>
</dbReference>
<accession>A0A7U2IAJ6</accession>
<evidence type="ECO:0000259" key="2">
    <source>
        <dbReference type="PROSITE" id="PS00028"/>
    </source>
</evidence>
<organism evidence="3 4">
    <name type="scientific">Phaeosphaeria nodorum (strain SN15 / ATCC MYA-4574 / FGSC 10173)</name>
    <name type="common">Glume blotch fungus</name>
    <name type="synonym">Parastagonospora nodorum</name>
    <dbReference type="NCBI Taxonomy" id="321614"/>
    <lineage>
        <taxon>Eukaryota</taxon>
        <taxon>Fungi</taxon>
        <taxon>Dikarya</taxon>
        <taxon>Ascomycota</taxon>
        <taxon>Pezizomycotina</taxon>
        <taxon>Dothideomycetes</taxon>
        <taxon>Pleosporomycetidae</taxon>
        <taxon>Pleosporales</taxon>
        <taxon>Pleosporineae</taxon>
        <taxon>Phaeosphaeriaceae</taxon>
        <taxon>Parastagonospora</taxon>
    </lineage>
</organism>
<sequence>MLLPLQDLEDAFCFCSCVLASSSSIPPLFSFCVGCIQLASCLHSVFLPLQDFTMEDPYDARYGSIESHIDAAGFQLVNLNLPSWYINPDIKVAFASLSQWDNVVRDAPLQVAPGLAEVLSSSKPPGLDFFRRLPKPPASKLWAVYALILEHLELEPVLYIGSGTSASAGVQGRHTGYLTGSGNIPVLVKLALNQGYSLCFGMLCWTPLPPPQLVPRLRARFLALESVFAVIFCACVKMIMDDVFIPDFFLWSRAEVTWKPGCTHLSLSESVRADLELTEEELVLAHELRLQRNVAKTQRCRKRKREEDEELYLQNNLAQHQAWSERNPGRVNEIAADVRNKAKDLQRFRCEVCDHNAATQHALDSHLLTKAHLDAEKAGRKVLKPLSAAALNRRASREAAIANRVHYCAPCDKACTSSTDLKRHKDKQKHKDIVARQQARKQ</sequence>
<keyword evidence="4" id="KW-1185">Reference proteome</keyword>
<feature type="non-terminal residue" evidence="3">
    <location>
        <position position="442"/>
    </location>
</feature>
<dbReference type="OrthoDB" id="3796641at2759"/>
<dbReference type="AlphaFoldDB" id="A0A7U2IAJ6"/>
<evidence type="ECO:0000313" key="4">
    <source>
        <dbReference type="Proteomes" id="UP000663193"/>
    </source>
</evidence>
<dbReference type="InterPro" id="IPR036236">
    <property type="entry name" value="Znf_C2H2_sf"/>
</dbReference>
<dbReference type="SMART" id="SM00355">
    <property type="entry name" value="ZnF_C2H2"/>
    <property type="match status" value="2"/>
</dbReference>
<evidence type="ECO:0000313" key="3">
    <source>
        <dbReference type="EMBL" id="QRD06273.1"/>
    </source>
</evidence>
<feature type="region of interest" description="Disordered" evidence="1">
    <location>
        <begin position="419"/>
        <end position="442"/>
    </location>
</feature>
<evidence type="ECO:0000256" key="1">
    <source>
        <dbReference type="SAM" id="MobiDB-lite"/>
    </source>
</evidence>
<name>A0A7U2IAJ6_PHANO</name>
<reference evidence="4" key="1">
    <citation type="journal article" date="2021" name="BMC Genomics">
        <title>Chromosome-level genome assembly and manually-curated proteome of model necrotroph Parastagonospora nodorum Sn15 reveals a genome-wide trove of candidate effector homologs, and redundancy of virulence-related functions within an accessory chromosome.</title>
        <authorList>
            <person name="Bertazzoni S."/>
            <person name="Jones D.A.B."/>
            <person name="Phan H.T."/>
            <person name="Tan K.-C."/>
            <person name="Hane J.K."/>
        </authorList>
    </citation>
    <scope>NUCLEOTIDE SEQUENCE [LARGE SCALE GENOMIC DNA]</scope>
    <source>
        <strain evidence="4">SN15 / ATCC MYA-4574 / FGSC 10173)</strain>
    </source>
</reference>
<gene>
    <name evidence="3" type="ORF">JI435_307780</name>
</gene>
<feature type="domain" description="C2H2-type" evidence="2">
    <location>
        <begin position="408"/>
        <end position="430"/>
    </location>
</feature>